<sequence length="178" mass="20262">MVGKSFIKAPGIKIKSSLNLFSFESPSSVSIPVVVLHCFVTQIISEIIVIAKNMKHAYVLLFVLTICGLAMGNEDEYPTIYDKIDVDTILSSERLSNQYIQCLLEKGPCTADGRSLKQILPEALATRCVKCNDRQKEIARKICTYLKEKNPNAWVLFTEKYDPENKYLEKFEEFLKEN</sequence>
<dbReference type="Gene3D" id="1.10.2080.10">
    <property type="entry name" value="Insect odorant-binding protein A10/Ejaculatory bulb-specific protein 3"/>
    <property type="match status" value="1"/>
</dbReference>
<dbReference type="AlphaFoldDB" id="A0AAD9VIZ2"/>
<accession>A0AAD9VIZ2</accession>
<comment type="caution">
    <text evidence="1">The sequence shown here is derived from an EMBL/GenBank/DDBJ whole genome shotgun (WGS) entry which is preliminary data.</text>
</comment>
<reference evidence="1" key="1">
    <citation type="submission" date="2021-08" db="EMBL/GenBank/DDBJ databases">
        <authorList>
            <person name="Misof B."/>
            <person name="Oliver O."/>
            <person name="Podsiadlowski L."/>
            <person name="Donath A."/>
            <person name="Peters R."/>
            <person name="Mayer C."/>
            <person name="Rust J."/>
            <person name="Gunkel S."/>
            <person name="Lesny P."/>
            <person name="Martin S."/>
            <person name="Oeyen J.P."/>
            <person name="Petersen M."/>
            <person name="Panagiotis P."/>
            <person name="Wilbrandt J."/>
            <person name="Tanja T."/>
        </authorList>
    </citation>
    <scope>NUCLEOTIDE SEQUENCE</scope>
    <source>
        <strain evidence="1">GBR_01_08_01A</strain>
        <tissue evidence="1">Thorax + abdomen</tissue>
    </source>
</reference>
<dbReference type="PANTHER" id="PTHR11257:SF13">
    <property type="entry name" value="GEO07322P1"/>
    <property type="match status" value="1"/>
</dbReference>
<keyword evidence="2" id="KW-1185">Reference proteome</keyword>
<dbReference type="Proteomes" id="UP001258017">
    <property type="component" value="Unassembled WGS sequence"/>
</dbReference>
<dbReference type="EMBL" id="JAIFRP010004406">
    <property type="protein sequence ID" value="KAK2576496.1"/>
    <property type="molecule type" value="Genomic_DNA"/>
</dbReference>
<gene>
    <name evidence="1" type="ORF">KPH14_005822</name>
</gene>
<evidence type="ECO:0000313" key="2">
    <source>
        <dbReference type="Proteomes" id="UP001258017"/>
    </source>
</evidence>
<dbReference type="InterPro" id="IPR005055">
    <property type="entry name" value="A10/PebIII"/>
</dbReference>
<dbReference type="Pfam" id="PF03392">
    <property type="entry name" value="OS-D"/>
    <property type="match status" value="1"/>
</dbReference>
<dbReference type="InterPro" id="IPR036682">
    <property type="entry name" value="OS_D_A10/PebIII_sf"/>
</dbReference>
<evidence type="ECO:0000313" key="1">
    <source>
        <dbReference type="EMBL" id="KAK2576496.1"/>
    </source>
</evidence>
<organism evidence="1 2">
    <name type="scientific">Odynerus spinipes</name>
    <dbReference type="NCBI Taxonomy" id="1348599"/>
    <lineage>
        <taxon>Eukaryota</taxon>
        <taxon>Metazoa</taxon>
        <taxon>Ecdysozoa</taxon>
        <taxon>Arthropoda</taxon>
        <taxon>Hexapoda</taxon>
        <taxon>Insecta</taxon>
        <taxon>Pterygota</taxon>
        <taxon>Neoptera</taxon>
        <taxon>Endopterygota</taxon>
        <taxon>Hymenoptera</taxon>
        <taxon>Apocrita</taxon>
        <taxon>Aculeata</taxon>
        <taxon>Vespoidea</taxon>
        <taxon>Vespidae</taxon>
        <taxon>Eumeninae</taxon>
        <taxon>Odynerus</taxon>
    </lineage>
</organism>
<dbReference type="SUPFAM" id="SSF100910">
    <property type="entry name" value="Chemosensory protein Csp2"/>
    <property type="match status" value="1"/>
</dbReference>
<protein>
    <submittedName>
        <fullName evidence="1">Uncharacterized protein</fullName>
    </submittedName>
</protein>
<proteinExistence type="predicted"/>
<name>A0AAD9VIZ2_9HYME</name>
<dbReference type="PANTHER" id="PTHR11257">
    <property type="entry name" value="CHEMOSENSORY PROTEIN-RELATED"/>
    <property type="match status" value="1"/>
</dbReference>
<reference evidence="1" key="2">
    <citation type="journal article" date="2023" name="Commun. Biol.">
        <title>Intrasexual cuticular hydrocarbon dimorphism in a wasp sheds light on hydrocarbon biosynthesis genes in Hymenoptera.</title>
        <authorList>
            <person name="Moris V.C."/>
            <person name="Podsiadlowski L."/>
            <person name="Martin S."/>
            <person name="Oeyen J.P."/>
            <person name="Donath A."/>
            <person name="Petersen M."/>
            <person name="Wilbrandt J."/>
            <person name="Misof B."/>
            <person name="Liedtke D."/>
            <person name="Thamm M."/>
            <person name="Scheiner R."/>
            <person name="Schmitt T."/>
            <person name="Niehuis O."/>
        </authorList>
    </citation>
    <scope>NUCLEOTIDE SEQUENCE</scope>
    <source>
        <strain evidence="1">GBR_01_08_01A</strain>
    </source>
</reference>